<comment type="subcellular location">
    <subcellularLocation>
        <location evidence="1 7">Cell membrane</location>
        <topology evidence="1 7">Multi-pass membrane protein</topology>
    </subcellularLocation>
</comment>
<protein>
    <recommendedName>
        <fullName evidence="7">Sodium/potassium-transporting ATPase subunit beta-1-interacting protein</fullName>
        <shortName evidence="7">Na(+)/K(+)-transporting ATPase subunit beta-1-interacting protein</shortName>
    </recommendedName>
</protein>
<dbReference type="InParanoid" id="A0A067QVT7"/>
<keyword evidence="6" id="KW-0472">Membrane</keyword>
<proteinExistence type="inferred from homology"/>
<comment type="similarity">
    <text evidence="2 7">Belongs to the NKAIN family.</text>
</comment>
<feature type="compositionally biased region" description="Low complexity" evidence="8">
    <location>
        <begin position="53"/>
        <end position="69"/>
    </location>
</feature>
<evidence type="ECO:0000256" key="3">
    <source>
        <dbReference type="ARBA" id="ARBA00022475"/>
    </source>
</evidence>
<keyword evidence="10" id="KW-1185">Reference proteome</keyword>
<dbReference type="GO" id="GO:0002028">
    <property type="term" value="P:regulation of sodium ion transport"/>
    <property type="evidence" value="ECO:0007669"/>
    <property type="project" value="UniProtKB-UniRule"/>
</dbReference>
<dbReference type="AlphaFoldDB" id="A0A067QVT7"/>
<keyword evidence="4" id="KW-0812">Transmembrane</keyword>
<evidence type="ECO:0000256" key="2">
    <source>
        <dbReference type="ARBA" id="ARBA00006364"/>
    </source>
</evidence>
<reference evidence="9 10" key="1">
    <citation type="journal article" date="2014" name="Nat. Commun.">
        <title>Molecular traces of alternative social organization in a termite genome.</title>
        <authorList>
            <person name="Terrapon N."/>
            <person name="Li C."/>
            <person name="Robertson H.M."/>
            <person name="Ji L."/>
            <person name="Meng X."/>
            <person name="Booth W."/>
            <person name="Chen Z."/>
            <person name="Childers C.P."/>
            <person name="Glastad K.M."/>
            <person name="Gokhale K."/>
            <person name="Gowin J."/>
            <person name="Gronenberg W."/>
            <person name="Hermansen R.A."/>
            <person name="Hu H."/>
            <person name="Hunt B.G."/>
            <person name="Huylmans A.K."/>
            <person name="Khalil S.M."/>
            <person name="Mitchell R.D."/>
            <person name="Munoz-Torres M.C."/>
            <person name="Mustard J.A."/>
            <person name="Pan H."/>
            <person name="Reese J.T."/>
            <person name="Scharf M.E."/>
            <person name="Sun F."/>
            <person name="Vogel H."/>
            <person name="Xiao J."/>
            <person name="Yang W."/>
            <person name="Yang Z."/>
            <person name="Yang Z."/>
            <person name="Zhou J."/>
            <person name="Zhu J."/>
            <person name="Brent C.S."/>
            <person name="Elsik C.G."/>
            <person name="Goodisman M.A."/>
            <person name="Liberles D.A."/>
            <person name="Roe R.M."/>
            <person name="Vargo E.L."/>
            <person name="Vilcinskas A."/>
            <person name="Wang J."/>
            <person name="Bornberg-Bauer E."/>
            <person name="Korb J."/>
            <person name="Zhang G."/>
            <person name="Liebig J."/>
        </authorList>
    </citation>
    <scope>NUCLEOTIDE SEQUENCE [LARGE SCALE GENOMIC DNA]</scope>
    <source>
        <tissue evidence="9">Whole organism</tissue>
    </source>
</reference>
<evidence type="ECO:0000256" key="1">
    <source>
        <dbReference type="ARBA" id="ARBA00004651"/>
    </source>
</evidence>
<feature type="region of interest" description="Disordered" evidence="8">
    <location>
        <begin position="44"/>
        <end position="75"/>
    </location>
</feature>
<dbReference type="EMBL" id="KK852886">
    <property type="protein sequence ID" value="KDR14350.1"/>
    <property type="molecule type" value="Genomic_DNA"/>
</dbReference>
<evidence type="ECO:0000313" key="10">
    <source>
        <dbReference type="Proteomes" id="UP000027135"/>
    </source>
</evidence>
<dbReference type="Pfam" id="PF05640">
    <property type="entry name" value="NKAIN"/>
    <property type="match status" value="1"/>
</dbReference>
<dbReference type="GO" id="GO:0005886">
    <property type="term" value="C:plasma membrane"/>
    <property type="evidence" value="ECO:0007669"/>
    <property type="project" value="UniProtKB-SubCell"/>
</dbReference>
<organism evidence="9 10">
    <name type="scientific">Zootermopsis nevadensis</name>
    <name type="common">Dampwood termite</name>
    <dbReference type="NCBI Taxonomy" id="136037"/>
    <lineage>
        <taxon>Eukaryota</taxon>
        <taxon>Metazoa</taxon>
        <taxon>Ecdysozoa</taxon>
        <taxon>Arthropoda</taxon>
        <taxon>Hexapoda</taxon>
        <taxon>Insecta</taxon>
        <taxon>Pterygota</taxon>
        <taxon>Neoptera</taxon>
        <taxon>Polyneoptera</taxon>
        <taxon>Dictyoptera</taxon>
        <taxon>Blattodea</taxon>
        <taxon>Blattoidea</taxon>
        <taxon>Termitoidae</taxon>
        <taxon>Termopsidae</taxon>
        <taxon>Zootermopsis</taxon>
    </lineage>
</organism>
<dbReference type="InterPro" id="IPR008516">
    <property type="entry name" value="Na/K-Atpase_Interacting"/>
</dbReference>
<name>A0A067QVT7_ZOONE</name>
<evidence type="ECO:0000256" key="4">
    <source>
        <dbReference type="ARBA" id="ARBA00022692"/>
    </source>
</evidence>
<evidence type="ECO:0000256" key="6">
    <source>
        <dbReference type="ARBA" id="ARBA00023136"/>
    </source>
</evidence>
<keyword evidence="5" id="KW-1133">Transmembrane helix</keyword>
<evidence type="ECO:0000256" key="7">
    <source>
        <dbReference type="RuleBase" id="RU368041"/>
    </source>
</evidence>
<sequence length="127" mass="14488">MSGISVSHVFLEEDDSFDFLDGFEAKSPQHLALRPMYVRSYTPVPSQHVKVHSPSPSKPTQSPSSKTKTAPLQLRGTDMIRLYNSECSMNTWDSSHTEQHLAMPRKQLLARQPRPKSYTPRQNSEYI</sequence>
<feature type="region of interest" description="Disordered" evidence="8">
    <location>
        <begin position="93"/>
        <end position="127"/>
    </location>
</feature>
<gene>
    <name evidence="9" type="ORF">L798_10382</name>
</gene>
<evidence type="ECO:0000256" key="8">
    <source>
        <dbReference type="SAM" id="MobiDB-lite"/>
    </source>
</evidence>
<evidence type="ECO:0000256" key="5">
    <source>
        <dbReference type="ARBA" id="ARBA00022989"/>
    </source>
</evidence>
<keyword evidence="3 7" id="KW-1003">Cell membrane</keyword>
<accession>A0A067QVT7</accession>
<dbReference type="Proteomes" id="UP000027135">
    <property type="component" value="Unassembled WGS sequence"/>
</dbReference>
<evidence type="ECO:0000313" key="9">
    <source>
        <dbReference type="EMBL" id="KDR14350.1"/>
    </source>
</evidence>